<feature type="region of interest" description="Disordered" evidence="7">
    <location>
        <begin position="84"/>
        <end position="132"/>
    </location>
</feature>
<feature type="compositionally biased region" description="Low complexity" evidence="7">
    <location>
        <begin position="113"/>
        <end position="127"/>
    </location>
</feature>
<evidence type="ECO:0000256" key="1">
    <source>
        <dbReference type="ARBA" id="ARBA00001938"/>
    </source>
</evidence>
<evidence type="ECO:0000256" key="5">
    <source>
        <dbReference type="ARBA" id="ARBA00022823"/>
    </source>
</evidence>
<dbReference type="CDD" id="cd06849">
    <property type="entry name" value="lipoyl_domain"/>
    <property type="match status" value="1"/>
</dbReference>
<evidence type="ECO:0000256" key="3">
    <source>
        <dbReference type="ARBA" id="ARBA00011484"/>
    </source>
</evidence>
<dbReference type="Gene3D" id="2.40.50.100">
    <property type="match status" value="1"/>
</dbReference>
<dbReference type="GO" id="GO:0031405">
    <property type="term" value="F:lipoic acid binding"/>
    <property type="evidence" value="ECO:0007669"/>
    <property type="project" value="TreeGrafter"/>
</dbReference>
<dbReference type="Gene3D" id="4.10.320.10">
    <property type="entry name" value="E3-binding domain"/>
    <property type="match status" value="1"/>
</dbReference>
<keyword evidence="10" id="KW-0378">Hydrolase</keyword>
<sequence>MAVSEELLLPRLGETMDEGTVVAWRKKPGEAFKRGEVIAEIESDKTVVEMPALQDGRLEKILAPAGTKLAVGAPLALISGAKAAKGSKPAKAARPAGKDAAAKPARSRKATAKKPAAPAKGAPLGSPNSRRLAKEGGVDLATVKGTGRGGRITGANVVAAAAAQSAAHVSHLFIERWRPRRSSRQLPWLLIHGLFGSSKSWSGLAAMLTDAGAPVYAIDLPGHGKSQAAGDFGIASIARDVIESLRSKVEGPVRLAGISLGAAVAAEMATIDDGVDELCLIAPAGLGEAVNRSFIDRMIAAARGADIHPALELLGPGASALGDKAAGAMQDEIRERAEALEQMAEAWFPQGRQAIDIRPALGRVEAPARALFGLDDQILPWQDATRLPDHVGAHFLAGAGHMPHLDRPDRVLAFLQGTEERQK</sequence>
<dbReference type="InterPro" id="IPR050743">
    <property type="entry name" value="2-oxoacid_DH_E2_comp"/>
</dbReference>
<dbReference type="Pfam" id="PF02817">
    <property type="entry name" value="E3_binding"/>
    <property type="match status" value="1"/>
</dbReference>
<dbReference type="SUPFAM" id="SSF47005">
    <property type="entry name" value="Peripheral subunit-binding domain of 2-oxo acid dehydrogenase complex"/>
    <property type="match status" value="1"/>
</dbReference>
<keyword evidence="6" id="KW-0012">Acyltransferase</keyword>
<dbReference type="InterPro" id="IPR029058">
    <property type="entry name" value="AB_hydrolase_fold"/>
</dbReference>
<protein>
    <submittedName>
        <fullName evidence="10">Alpha/beta fold hydrolase</fullName>
    </submittedName>
</protein>
<organism evidence="10 11">
    <name type="scientific">Candidatus Amphirhobacter heronislandensis</name>
    <dbReference type="NCBI Taxonomy" id="1732024"/>
    <lineage>
        <taxon>Bacteria</taxon>
        <taxon>Pseudomonadati</taxon>
        <taxon>Pseudomonadota</taxon>
        <taxon>Gammaproteobacteria</taxon>
        <taxon>Candidatus Tethybacterales</taxon>
        <taxon>Candidatus Tethybacteraceae</taxon>
        <taxon>Candidatus Amphirhobacter</taxon>
    </lineage>
</organism>
<comment type="subunit">
    <text evidence="3">Forms a 24-polypeptide structural core with octahedral symmetry.</text>
</comment>
<dbReference type="SUPFAM" id="SSF51230">
    <property type="entry name" value="Single hybrid motif"/>
    <property type="match status" value="1"/>
</dbReference>
<accession>A0A930UF05</accession>
<dbReference type="PANTHER" id="PTHR43178">
    <property type="entry name" value="DIHYDROLIPOAMIDE ACETYLTRANSFERASE COMPONENT OF PYRUVATE DEHYDROGENASE COMPLEX"/>
    <property type="match status" value="1"/>
</dbReference>
<evidence type="ECO:0000256" key="7">
    <source>
        <dbReference type="SAM" id="MobiDB-lite"/>
    </source>
</evidence>
<dbReference type="GO" id="GO:0016407">
    <property type="term" value="F:acetyltransferase activity"/>
    <property type="evidence" value="ECO:0007669"/>
    <property type="project" value="TreeGrafter"/>
</dbReference>
<keyword evidence="11" id="KW-1185">Reference proteome</keyword>
<dbReference type="GO" id="GO:0016787">
    <property type="term" value="F:hydrolase activity"/>
    <property type="evidence" value="ECO:0007669"/>
    <property type="project" value="UniProtKB-KW"/>
</dbReference>
<dbReference type="Proteomes" id="UP000604381">
    <property type="component" value="Unassembled WGS sequence"/>
</dbReference>
<dbReference type="Gene3D" id="3.40.50.1820">
    <property type="entry name" value="alpha/beta hydrolase"/>
    <property type="match status" value="1"/>
</dbReference>
<dbReference type="PROSITE" id="PS00189">
    <property type="entry name" value="LIPOYL"/>
    <property type="match status" value="1"/>
</dbReference>
<proteinExistence type="inferred from homology"/>
<dbReference type="InterPro" id="IPR011053">
    <property type="entry name" value="Single_hybrid_motif"/>
</dbReference>
<dbReference type="InterPro" id="IPR000089">
    <property type="entry name" value="Biotin_lipoyl"/>
</dbReference>
<comment type="cofactor">
    <cofactor evidence="1">
        <name>(R)-lipoate</name>
        <dbReference type="ChEBI" id="CHEBI:83088"/>
    </cofactor>
</comment>
<feature type="domain" description="Lipoyl-binding" evidence="8">
    <location>
        <begin position="4"/>
        <end position="79"/>
    </location>
</feature>
<dbReference type="Pfam" id="PF12697">
    <property type="entry name" value="Abhydrolase_6"/>
    <property type="match status" value="1"/>
</dbReference>
<dbReference type="PANTHER" id="PTHR43178:SF5">
    <property type="entry name" value="LIPOAMIDE ACYLTRANSFERASE COMPONENT OF BRANCHED-CHAIN ALPHA-KETO ACID DEHYDROGENASE COMPLEX, MITOCHONDRIAL"/>
    <property type="match status" value="1"/>
</dbReference>
<evidence type="ECO:0000256" key="6">
    <source>
        <dbReference type="ARBA" id="ARBA00023315"/>
    </source>
</evidence>
<evidence type="ECO:0000259" key="8">
    <source>
        <dbReference type="PROSITE" id="PS50968"/>
    </source>
</evidence>
<dbReference type="InterPro" id="IPR003016">
    <property type="entry name" value="2-oxoA_DH_lipoyl-BS"/>
</dbReference>
<dbReference type="SUPFAM" id="SSF53474">
    <property type="entry name" value="alpha/beta-Hydrolases"/>
    <property type="match status" value="1"/>
</dbReference>
<dbReference type="Pfam" id="PF00364">
    <property type="entry name" value="Biotin_lipoyl"/>
    <property type="match status" value="1"/>
</dbReference>
<dbReference type="GO" id="GO:0005737">
    <property type="term" value="C:cytoplasm"/>
    <property type="evidence" value="ECO:0007669"/>
    <property type="project" value="TreeGrafter"/>
</dbReference>
<keyword evidence="5" id="KW-0450">Lipoyl</keyword>
<reference evidence="10" key="1">
    <citation type="submission" date="2020-10" db="EMBL/GenBank/DDBJ databases">
        <title>An improved Amphimedon queenslandica hologenome assembly reveals how three proteobacterial symbionts can extend the metabolic phenotypic of their marine sponge host.</title>
        <authorList>
            <person name="Degnan B."/>
            <person name="Degnan S."/>
            <person name="Xiang X."/>
        </authorList>
    </citation>
    <scope>NUCLEOTIDE SEQUENCE</scope>
    <source>
        <strain evidence="10">AqS2</strain>
    </source>
</reference>
<comment type="similarity">
    <text evidence="2">Belongs to the 2-oxoacid dehydrogenase family.</text>
</comment>
<keyword evidence="4" id="KW-0808">Transferase</keyword>
<feature type="compositionally biased region" description="Low complexity" evidence="7">
    <location>
        <begin position="84"/>
        <end position="95"/>
    </location>
</feature>
<evidence type="ECO:0000256" key="2">
    <source>
        <dbReference type="ARBA" id="ARBA00007317"/>
    </source>
</evidence>
<evidence type="ECO:0000256" key="4">
    <source>
        <dbReference type="ARBA" id="ARBA00022679"/>
    </source>
</evidence>
<name>A0A930UF05_9GAMM</name>
<comment type="caution">
    <text evidence="10">The sequence shown here is derived from an EMBL/GenBank/DDBJ whole genome shotgun (WGS) entry which is preliminary data.</text>
</comment>
<dbReference type="PROSITE" id="PS51826">
    <property type="entry name" value="PSBD"/>
    <property type="match status" value="1"/>
</dbReference>
<feature type="domain" description="Peripheral subunit-binding (PSBD)" evidence="9">
    <location>
        <begin position="124"/>
        <end position="161"/>
    </location>
</feature>
<gene>
    <name evidence="10" type="ORF">ISN26_04745</name>
</gene>
<evidence type="ECO:0000259" key="9">
    <source>
        <dbReference type="PROSITE" id="PS51826"/>
    </source>
</evidence>
<dbReference type="InterPro" id="IPR036625">
    <property type="entry name" value="E3-bd_dom_sf"/>
</dbReference>
<evidence type="ECO:0000313" key="11">
    <source>
        <dbReference type="Proteomes" id="UP000604381"/>
    </source>
</evidence>
<dbReference type="AlphaFoldDB" id="A0A930UF05"/>
<evidence type="ECO:0000313" key="10">
    <source>
        <dbReference type="EMBL" id="MBF2735374.1"/>
    </source>
</evidence>
<dbReference type="InterPro" id="IPR004167">
    <property type="entry name" value="PSBD"/>
</dbReference>
<dbReference type="InterPro" id="IPR000073">
    <property type="entry name" value="AB_hydrolase_1"/>
</dbReference>
<dbReference type="EMBL" id="JADHEI010000033">
    <property type="protein sequence ID" value="MBF2735374.1"/>
    <property type="molecule type" value="Genomic_DNA"/>
</dbReference>
<dbReference type="PROSITE" id="PS50968">
    <property type="entry name" value="BIOTINYL_LIPOYL"/>
    <property type="match status" value="1"/>
</dbReference>